<protein>
    <submittedName>
        <fullName evidence="10">Acetate permease ActP (Cation/acetate symporter)</fullName>
    </submittedName>
</protein>
<evidence type="ECO:0000256" key="5">
    <source>
        <dbReference type="ARBA" id="ARBA00022692"/>
    </source>
</evidence>
<dbReference type="InterPro" id="IPR001734">
    <property type="entry name" value="Na/solute_symporter"/>
</dbReference>
<dbReference type="GO" id="GO:0006847">
    <property type="term" value="P:plasma membrane acetate transport"/>
    <property type="evidence" value="ECO:0007669"/>
    <property type="project" value="TreeGrafter"/>
</dbReference>
<sequence length="526" mass="56031">MKWLLSFLVLSSTAQVFADDSRAAILTAPDPRYFVFFLIPLGVLLLWSGRRIRTAAEFYASGRDNGGIRNGLAITGDYLSAASFLGIAGMIALSGYHGLLYAVGFFAGWPLILVLFAERLRRLGRFTLTDILAVRLQRSAVARVAMAASVPVVVLYLAAQLVAAGHLAAYLFSLPYIGSVVVIGIMTALLGIAGGLLFSTRAQVVKAVVMLLTTLLLVVMGLLQADVDIITLFASDHKQQPLLLATSALQEQGALSQLSLGVALLFGTAGLPHVLTRFFSVADPRRARMSVFYATGFIGGFYLLTFVVGYAALRLLDLHPEMNTSVANNGGNLVALQLALGVGGPILTGLLAAVLFVVLISVMTALLLSGASAISHDWYAVTVNPGRSYYKQRFIHSSSVVGLILFATLVSILMRGQNVAYIVGLAFAIAASVSFPLLTLALYWKGLTTRGAVIGGGLSLSVVLLCIVFGPAIWVDGFGFSEPIFAWSNPALLSVTIGFVAIVYFSLSDRSELGAHERQQEFSQLD</sequence>
<feature type="transmembrane region" description="Helical" evidence="9">
    <location>
        <begin position="71"/>
        <end position="93"/>
    </location>
</feature>
<feature type="transmembrane region" description="Helical" evidence="9">
    <location>
        <begin position="486"/>
        <end position="507"/>
    </location>
</feature>
<feature type="transmembrane region" description="Helical" evidence="9">
    <location>
        <begin position="451"/>
        <end position="474"/>
    </location>
</feature>
<feature type="transmembrane region" description="Helical" evidence="9">
    <location>
        <begin position="254"/>
        <end position="279"/>
    </location>
</feature>
<evidence type="ECO:0000256" key="7">
    <source>
        <dbReference type="ARBA" id="ARBA00022989"/>
    </source>
</evidence>
<keyword evidence="5 9" id="KW-0812">Transmembrane</keyword>
<dbReference type="PROSITE" id="PS50283">
    <property type="entry name" value="NA_SOLUT_SYMP_3"/>
    <property type="match status" value="1"/>
</dbReference>
<feature type="transmembrane region" description="Helical" evidence="9">
    <location>
        <begin position="420"/>
        <end position="444"/>
    </location>
</feature>
<comment type="subcellular location">
    <subcellularLocation>
        <location evidence="1">Cell membrane</location>
        <topology evidence="1">Multi-pass membrane protein</topology>
    </subcellularLocation>
</comment>
<evidence type="ECO:0000256" key="4">
    <source>
        <dbReference type="ARBA" id="ARBA00022475"/>
    </source>
</evidence>
<reference evidence="10" key="1">
    <citation type="submission" date="2015-10" db="EMBL/GenBank/DDBJ databases">
        <authorList>
            <person name="Gilbert D.G."/>
        </authorList>
    </citation>
    <scope>NUCLEOTIDE SEQUENCE</scope>
</reference>
<accession>A0A160TBJ6</accession>
<evidence type="ECO:0000256" key="1">
    <source>
        <dbReference type="ARBA" id="ARBA00004651"/>
    </source>
</evidence>
<feature type="transmembrane region" description="Helical" evidence="9">
    <location>
        <begin position="176"/>
        <end position="198"/>
    </location>
</feature>
<dbReference type="PANTHER" id="PTHR48086">
    <property type="entry name" value="SODIUM/PROLINE SYMPORTER-RELATED"/>
    <property type="match status" value="1"/>
</dbReference>
<keyword evidence="8 9" id="KW-0472">Membrane</keyword>
<dbReference type="PANTHER" id="PTHR48086:SF6">
    <property type="entry name" value="CATION_ACETATE SYMPORTER ACTP"/>
    <property type="match status" value="1"/>
</dbReference>
<keyword evidence="4" id="KW-1003">Cell membrane</keyword>
<evidence type="ECO:0000313" key="10">
    <source>
        <dbReference type="EMBL" id="CUS41181.1"/>
    </source>
</evidence>
<feature type="transmembrane region" description="Helical" evidence="9">
    <location>
        <begin position="144"/>
        <end position="170"/>
    </location>
</feature>
<evidence type="ECO:0000256" key="3">
    <source>
        <dbReference type="ARBA" id="ARBA00022448"/>
    </source>
</evidence>
<feature type="transmembrane region" description="Helical" evidence="9">
    <location>
        <begin position="210"/>
        <end position="234"/>
    </location>
</feature>
<organism evidence="10">
    <name type="scientific">hydrothermal vent metagenome</name>
    <dbReference type="NCBI Taxonomy" id="652676"/>
    <lineage>
        <taxon>unclassified sequences</taxon>
        <taxon>metagenomes</taxon>
        <taxon>ecological metagenomes</taxon>
    </lineage>
</organism>
<dbReference type="InterPro" id="IPR038377">
    <property type="entry name" value="Na/Glc_symporter_sf"/>
</dbReference>
<feature type="transmembrane region" description="Helical" evidence="9">
    <location>
        <begin position="291"/>
        <end position="313"/>
    </location>
</feature>
<dbReference type="AlphaFoldDB" id="A0A160TBJ6"/>
<evidence type="ECO:0000256" key="2">
    <source>
        <dbReference type="ARBA" id="ARBA00006434"/>
    </source>
</evidence>
<comment type="similarity">
    <text evidence="2">Belongs to the sodium:solute symporter (SSF) (TC 2.A.21) family.</text>
</comment>
<evidence type="ECO:0000256" key="6">
    <source>
        <dbReference type="ARBA" id="ARBA00022847"/>
    </source>
</evidence>
<feature type="transmembrane region" description="Helical" evidence="9">
    <location>
        <begin position="394"/>
        <end position="414"/>
    </location>
</feature>
<dbReference type="Gene3D" id="1.20.1730.10">
    <property type="entry name" value="Sodium/glucose cotransporter"/>
    <property type="match status" value="1"/>
</dbReference>
<proteinExistence type="inferred from homology"/>
<feature type="transmembrane region" description="Helical" evidence="9">
    <location>
        <begin position="99"/>
        <end position="117"/>
    </location>
</feature>
<feature type="transmembrane region" description="Helical" evidence="9">
    <location>
        <begin position="346"/>
        <end position="368"/>
    </location>
</feature>
<gene>
    <name evidence="10" type="ORF">MGWOODY_Tha740</name>
</gene>
<keyword evidence="6" id="KW-0769">Symport</keyword>
<keyword evidence="7 9" id="KW-1133">Transmembrane helix</keyword>
<dbReference type="EMBL" id="CZQC01000036">
    <property type="protein sequence ID" value="CUS41181.1"/>
    <property type="molecule type" value="Genomic_DNA"/>
</dbReference>
<dbReference type="InterPro" id="IPR050277">
    <property type="entry name" value="Sodium:Solute_Symporter"/>
</dbReference>
<dbReference type="GO" id="GO:0005886">
    <property type="term" value="C:plasma membrane"/>
    <property type="evidence" value="ECO:0007669"/>
    <property type="project" value="UniProtKB-SubCell"/>
</dbReference>
<dbReference type="Pfam" id="PF00474">
    <property type="entry name" value="SSF"/>
    <property type="match status" value="1"/>
</dbReference>
<keyword evidence="3" id="KW-0813">Transport</keyword>
<feature type="transmembrane region" description="Helical" evidence="9">
    <location>
        <begin position="34"/>
        <end position="50"/>
    </location>
</feature>
<evidence type="ECO:0000256" key="8">
    <source>
        <dbReference type="ARBA" id="ARBA00023136"/>
    </source>
</evidence>
<name>A0A160TBJ6_9ZZZZ</name>
<dbReference type="GO" id="GO:0015123">
    <property type="term" value="F:acetate transmembrane transporter activity"/>
    <property type="evidence" value="ECO:0007669"/>
    <property type="project" value="TreeGrafter"/>
</dbReference>
<evidence type="ECO:0000256" key="9">
    <source>
        <dbReference type="SAM" id="Phobius"/>
    </source>
</evidence>
<dbReference type="CDD" id="cd11480">
    <property type="entry name" value="SLC5sbd_u4"/>
    <property type="match status" value="1"/>
</dbReference>
<dbReference type="GO" id="GO:0015293">
    <property type="term" value="F:symporter activity"/>
    <property type="evidence" value="ECO:0007669"/>
    <property type="project" value="UniProtKB-KW"/>
</dbReference>